<dbReference type="EMBL" id="JFZT01000045">
    <property type="protein sequence ID" value="EZQ04700.1"/>
    <property type="molecule type" value="Genomic_DNA"/>
</dbReference>
<keyword evidence="2" id="KW-1185">Reference proteome</keyword>
<name>A0A031LMQ4_9CREN</name>
<dbReference type="OrthoDB" id="39107at2157"/>
<proteinExistence type="predicted"/>
<organism evidence="1 2">
    <name type="scientific">Candidatus Acidianus copahuensis</name>
    <dbReference type="NCBI Taxonomy" id="1160895"/>
    <lineage>
        <taxon>Archaea</taxon>
        <taxon>Thermoproteota</taxon>
        <taxon>Thermoprotei</taxon>
        <taxon>Sulfolobales</taxon>
        <taxon>Sulfolobaceae</taxon>
        <taxon>Acidianus</taxon>
    </lineage>
</organism>
<sequence length="266" mass="29893">MKLLISGILPFDSGKTTFSLSIIREMKNNGISFFPLKPVAGHNAWYSFSTLARSYEIGALAGNDALKYYDEVKKDIRKINPFAALLSPIDIESASSITYYQQIMERGYPVLVRISCGNEIYFGSDLHRIPKSLRETLSKLFAVFKPKIVTTNELAEVINNSPSLVEECVKNVMEENDNVIVESYNDAIAPTLASTFVDLMFLITPGKALLIKGDELRKVLSVISLPPWITRSSSIMEYIKIEKSYDLDILTSKNDKIIEYLLSQDL</sequence>
<comment type="caution">
    <text evidence="1">The sequence shown here is derived from an EMBL/GenBank/DDBJ whole genome shotgun (WGS) entry which is preliminary data.</text>
</comment>
<dbReference type="STRING" id="1160895.CM19_08265"/>
<reference evidence="1 2" key="1">
    <citation type="submission" date="2014-03" db="EMBL/GenBank/DDBJ databases">
        <title>Draft genome sequence of the novel thermoacidophilic archaea Acidianus copahuensis ALE1 strain, isolated from Copahue volcanic area in Neuquen Argentina.</title>
        <authorList>
            <person name="Urbieta M.S."/>
            <person name="Rascovan N."/>
            <person name="Castro C."/>
            <person name="Revale S."/>
            <person name="Giaveno M.A."/>
            <person name="Vazquez M.P."/>
            <person name="Donati E.R."/>
        </authorList>
    </citation>
    <scope>NUCLEOTIDE SEQUENCE [LARGE SCALE GENOMIC DNA]</scope>
    <source>
        <strain evidence="1 2">ALE1</strain>
    </source>
</reference>
<gene>
    <name evidence="1" type="ORF">CM19_08265</name>
</gene>
<dbReference type="Proteomes" id="UP000024332">
    <property type="component" value="Unassembled WGS sequence"/>
</dbReference>
<protein>
    <submittedName>
        <fullName evidence="1">ATPase</fullName>
    </submittedName>
</protein>
<dbReference type="RefSeq" id="WP_048099896.1">
    <property type="nucleotide sequence ID" value="NZ_JFZT01000045.1"/>
</dbReference>
<evidence type="ECO:0000313" key="2">
    <source>
        <dbReference type="Proteomes" id="UP000024332"/>
    </source>
</evidence>
<dbReference type="AlphaFoldDB" id="A0A031LMQ4"/>
<evidence type="ECO:0000313" key="1">
    <source>
        <dbReference type="EMBL" id="EZQ04700.1"/>
    </source>
</evidence>
<accession>A0A031LMQ4</accession>